<sequence length="70" mass="7771">MISRKDPSGGVDRTQAAKFDFTDPSTTRHSQARRLKQSTLCFKTFKARSLPRTPLSATLSRSMASSDSSY</sequence>
<evidence type="ECO:0000313" key="3">
    <source>
        <dbReference type="Proteomes" id="UP000184330"/>
    </source>
</evidence>
<protein>
    <submittedName>
        <fullName evidence="2">Uncharacterized protein</fullName>
    </submittedName>
</protein>
<name>A0A1L7X6L7_9HELO</name>
<keyword evidence="3" id="KW-1185">Reference proteome</keyword>
<gene>
    <name evidence="2" type="ORF">PAC_10554</name>
</gene>
<proteinExistence type="predicted"/>
<feature type="region of interest" description="Disordered" evidence="1">
    <location>
        <begin position="1"/>
        <end position="34"/>
    </location>
</feature>
<accession>A0A1L7X6L7</accession>
<dbReference type="Proteomes" id="UP000184330">
    <property type="component" value="Unassembled WGS sequence"/>
</dbReference>
<evidence type="ECO:0000256" key="1">
    <source>
        <dbReference type="SAM" id="MobiDB-lite"/>
    </source>
</evidence>
<dbReference type="AlphaFoldDB" id="A0A1L7X6L7"/>
<evidence type="ECO:0000313" key="2">
    <source>
        <dbReference type="EMBL" id="CZR60658.1"/>
    </source>
</evidence>
<reference evidence="2 3" key="1">
    <citation type="submission" date="2016-03" db="EMBL/GenBank/DDBJ databases">
        <authorList>
            <person name="Ploux O."/>
        </authorList>
    </citation>
    <scope>NUCLEOTIDE SEQUENCE [LARGE SCALE GENOMIC DNA]</scope>
    <source>
        <strain evidence="2 3">UAMH 11012</strain>
    </source>
</reference>
<organism evidence="2 3">
    <name type="scientific">Phialocephala subalpina</name>
    <dbReference type="NCBI Taxonomy" id="576137"/>
    <lineage>
        <taxon>Eukaryota</taxon>
        <taxon>Fungi</taxon>
        <taxon>Dikarya</taxon>
        <taxon>Ascomycota</taxon>
        <taxon>Pezizomycotina</taxon>
        <taxon>Leotiomycetes</taxon>
        <taxon>Helotiales</taxon>
        <taxon>Mollisiaceae</taxon>
        <taxon>Phialocephala</taxon>
        <taxon>Phialocephala fortinii species complex</taxon>
    </lineage>
</organism>
<dbReference type="EMBL" id="FJOG01000016">
    <property type="protein sequence ID" value="CZR60658.1"/>
    <property type="molecule type" value="Genomic_DNA"/>
</dbReference>